<gene>
    <name evidence="1" type="ORF">Pmar_PMAR000482</name>
</gene>
<sequence>MRDEIHDLSHAGSSDDEHLLFNAFLIRSAMIPSGSYILASHDRASRRVKGKAVLKSLEQETCGSLDSMRIRTSNFALPD</sequence>
<keyword evidence="2" id="KW-1185">Reference proteome</keyword>
<organism evidence="2">
    <name type="scientific">Perkinsus marinus (strain ATCC 50983 / TXsc)</name>
    <dbReference type="NCBI Taxonomy" id="423536"/>
    <lineage>
        <taxon>Eukaryota</taxon>
        <taxon>Sar</taxon>
        <taxon>Alveolata</taxon>
        <taxon>Perkinsozoa</taxon>
        <taxon>Perkinsea</taxon>
        <taxon>Perkinsida</taxon>
        <taxon>Perkinsidae</taxon>
        <taxon>Perkinsus</taxon>
    </lineage>
</organism>
<dbReference type="AlphaFoldDB" id="C5LEH1"/>
<proteinExistence type="predicted"/>
<dbReference type="InParanoid" id="C5LEH1"/>
<dbReference type="Proteomes" id="UP000007800">
    <property type="component" value="Unassembled WGS sequence"/>
</dbReference>
<dbReference type="RefSeq" id="XP_002773056.1">
    <property type="nucleotide sequence ID" value="XM_002773010.1"/>
</dbReference>
<accession>C5LEH1</accession>
<dbReference type="GeneID" id="9050372"/>
<name>C5LEH1_PERM5</name>
<protein>
    <submittedName>
        <fullName evidence="1">Uncharacterized protein</fullName>
    </submittedName>
</protein>
<evidence type="ECO:0000313" key="2">
    <source>
        <dbReference type="Proteomes" id="UP000007800"/>
    </source>
</evidence>
<evidence type="ECO:0000313" key="1">
    <source>
        <dbReference type="EMBL" id="EER04872.1"/>
    </source>
</evidence>
<reference evidence="1 2" key="1">
    <citation type="submission" date="2008-07" db="EMBL/GenBank/DDBJ databases">
        <authorList>
            <person name="El-Sayed N."/>
            <person name="Caler E."/>
            <person name="Inman J."/>
            <person name="Amedeo P."/>
            <person name="Hass B."/>
            <person name="Wortman J."/>
        </authorList>
    </citation>
    <scope>NUCLEOTIDE SEQUENCE [LARGE SCALE GENOMIC DNA]</scope>
    <source>
        <strain evidence="2">ATCC 50983 / TXsc</strain>
    </source>
</reference>
<dbReference type="EMBL" id="GG681273">
    <property type="protein sequence ID" value="EER04872.1"/>
    <property type="molecule type" value="Genomic_DNA"/>
</dbReference>